<evidence type="ECO:0000313" key="3">
    <source>
        <dbReference type="Proteomes" id="UP000580250"/>
    </source>
</evidence>
<feature type="chain" id="PRO_5027945555" evidence="1">
    <location>
        <begin position="21"/>
        <end position="422"/>
    </location>
</feature>
<gene>
    <name evidence="2" type="ORF">MENT_LOCUS18172</name>
</gene>
<sequence length="422" mass="48913">MSTGIWILVLFLSDILLNFGVDSMKDLPEQSCSTSVAGQSSNNLQVENEVSDGKKKILFLADAFLDHYTFALNLANILNSQSVYEIYFIAVKYKINGVKKVLDKPGEGVHFIEIISEEENVPVIKTDWKKEYLNNHDMYDELIKLADFYTFSFFKAILKNNSVTIEGKQLGIFDWLKENVKQFALGISEFSIMSGAFFLFNEIGLEKYIATNSSTPYPVYLYFLGQKFYSKIPDIFFARECMNSYNNVFNLATNEGVYRFSINTFKELYQTSKLAEYTKLKEDYNLRVKKMPKIEDLLRKSKYYLINVHPLGRYFVREDEENDQVFSEKIIHIGGIEVEIEGKIKHKTNFEKIKAKSVYLKNKIKNSLNGKNKQIETINVEINDNVDEMKKFIDTWIKKDVEVNCKLRNLRPFLLAPALQSS</sequence>
<feature type="signal peptide" evidence="1">
    <location>
        <begin position="1"/>
        <end position="20"/>
    </location>
</feature>
<evidence type="ECO:0000313" key="2">
    <source>
        <dbReference type="EMBL" id="CAD2166867.1"/>
    </source>
</evidence>
<proteinExistence type="predicted"/>
<protein>
    <submittedName>
        <fullName evidence="2">Uncharacterized protein</fullName>
    </submittedName>
</protein>
<reference evidence="2 3" key="1">
    <citation type="submission" date="2020-08" db="EMBL/GenBank/DDBJ databases">
        <authorList>
            <person name="Koutsovoulos G."/>
            <person name="Danchin GJ E."/>
        </authorList>
    </citation>
    <scope>NUCLEOTIDE SEQUENCE [LARGE SCALE GENOMIC DNA]</scope>
</reference>
<keyword evidence="1" id="KW-0732">Signal</keyword>
<dbReference type="OrthoDB" id="5904696at2759"/>
<name>A0A6V7UXQ7_MELEN</name>
<evidence type="ECO:0000256" key="1">
    <source>
        <dbReference type="SAM" id="SignalP"/>
    </source>
</evidence>
<organism evidence="2 3">
    <name type="scientific">Meloidogyne enterolobii</name>
    <name type="common">Root-knot nematode worm</name>
    <name type="synonym">Meloidogyne mayaguensis</name>
    <dbReference type="NCBI Taxonomy" id="390850"/>
    <lineage>
        <taxon>Eukaryota</taxon>
        <taxon>Metazoa</taxon>
        <taxon>Ecdysozoa</taxon>
        <taxon>Nematoda</taxon>
        <taxon>Chromadorea</taxon>
        <taxon>Rhabditida</taxon>
        <taxon>Tylenchina</taxon>
        <taxon>Tylenchomorpha</taxon>
        <taxon>Tylenchoidea</taxon>
        <taxon>Meloidogynidae</taxon>
        <taxon>Meloidogyninae</taxon>
        <taxon>Meloidogyne</taxon>
    </lineage>
</organism>
<dbReference type="Proteomes" id="UP000580250">
    <property type="component" value="Unassembled WGS sequence"/>
</dbReference>
<dbReference type="EMBL" id="CAJEWN010000121">
    <property type="protein sequence ID" value="CAD2166867.1"/>
    <property type="molecule type" value="Genomic_DNA"/>
</dbReference>
<comment type="caution">
    <text evidence="2">The sequence shown here is derived from an EMBL/GenBank/DDBJ whole genome shotgun (WGS) entry which is preliminary data.</text>
</comment>
<dbReference type="AlphaFoldDB" id="A0A6V7UXQ7"/>
<accession>A0A6V7UXQ7</accession>